<dbReference type="PANTHER" id="PTHR23502:SF186">
    <property type="entry name" value="MAJOR FACILITATOR SUPERFAMILY (MFS) PROFILE DOMAIN-CONTAINING PROTEIN"/>
    <property type="match status" value="1"/>
</dbReference>
<comment type="subcellular location">
    <subcellularLocation>
        <location evidence="1">Cell membrane</location>
        <topology evidence="1">Multi-pass membrane protein</topology>
    </subcellularLocation>
</comment>
<feature type="transmembrane region" description="Helical" evidence="7">
    <location>
        <begin position="43"/>
        <end position="62"/>
    </location>
</feature>
<evidence type="ECO:0000256" key="1">
    <source>
        <dbReference type="ARBA" id="ARBA00004651"/>
    </source>
</evidence>
<sequence length="77" mass="8497">YLVDCYPMYAASALAANTELRSLVGALLPLAGTPMYNALGLGWGNSLLGFLCILMIPLPIVFNRYGQKLREMEKFKL</sequence>
<evidence type="ECO:0000256" key="7">
    <source>
        <dbReference type="SAM" id="Phobius"/>
    </source>
</evidence>
<dbReference type="GO" id="GO:0005886">
    <property type="term" value="C:plasma membrane"/>
    <property type="evidence" value="ECO:0007669"/>
    <property type="project" value="UniProtKB-SubCell"/>
</dbReference>
<dbReference type="EMBL" id="KZ678999">
    <property type="protein sequence ID" value="PSR73276.1"/>
    <property type="molecule type" value="Genomic_DNA"/>
</dbReference>
<keyword evidence="3" id="KW-1003">Cell membrane</keyword>
<dbReference type="GO" id="GO:0022857">
    <property type="term" value="F:transmembrane transporter activity"/>
    <property type="evidence" value="ECO:0007669"/>
    <property type="project" value="TreeGrafter"/>
</dbReference>
<keyword evidence="5 7" id="KW-1133">Transmembrane helix</keyword>
<evidence type="ECO:0000256" key="6">
    <source>
        <dbReference type="ARBA" id="ARBA00023136"/>
    </source>
</evidence>
<protein>
    <recommendedName>
        <fullName evidence="10">Major facilitator superfamily domain-containing protein</fullName>
    </recommendedName>
</protein>
<evidence type="ECO:0008006" key="10">
    <source>
        <dbReference type="Google" id="ProtNLM"/>
    </source>
</evidence>
<dbReference type="InParanoid" id="A0A2T2ZRN2"/>
<keyword evidence="6 7" id="KW-0472">Membrane</keyword>
<keyword evidence="2" id="KW-0813">Transport</keyword>
<keyword evidence="9" id="KW-1185">Reference proteome</keyword>
<proteinExistence type="predicted"/>
<evidence type="ECO:0000313" key="8">
    <source>
        <dbReference type="EMBL" id="PSR73276.1"/>
    </source>
</evidence>
<reference evidence="8 9" key="1">
    <citation type="journal article" date="2018" name="Mycol. Prog.">
        <title>Coniella lustricola, a new species from submerged detritus.</title>
        <authorList>
            <person name="Raudabaugh D.B."/>
            <person name="Iturriaga T."/>
            <person name="Carver A."/>
            <person name="Mondo S."/>
            <person name="Pangilinan J."/>
            <person name="Lipzen A."/>
            <person name="He G."/>
            <person name="Amirebrahimi M."/>
            <person name="Grigoriev I.V."/>
            <person name="Miller A.N."/>
        </authorList>
    </citation>
    <scope>NUCLEOTIDE SEQUENCE [LARGE SCALE GENOMIC DNA]</scope>
    <source>
        <strain evidence="8 9">B22-T-1</strain>
    </source>
</reference>
<evidence type="ECO:0000256" key="3">
    <source>
        <dbReference type="ARBA" id="ARBA00022475"/>
    </source>
</evidence>
<dbReference type="AlphaFoldDB" id="A0A2T2ZRN2"/>
<dbReference type="SUPFAM" id="SSF103473">
    <property type="entry name" value="MFS general substrate transporter"/>
    <property type="match status" value="1"/>
</dbReference>
<gene>
    <name evidence="8" type="ORF">BD289DRAFT_487577</name>
</gene>
<evidence type="ECO:0000256" key="2">
    <source>
        <dbReference type="ARBA" id="ARBA00022448"/>
    </source>
</evidence>
<accession>A0A2T2ZRN2</accession>
<dbReference type="PANTHER" id="PTHR23502">
    <property type="entry name" value="MAJOR FACILITATOR SUPERFAMILY"/>
    <property type="match status" value="1"/>
</dbReference>
<dbReference type="STRING" id="2025994.A0A2T2ZRN2"/>
<dbReference type="Proteomes" id="UP000241462">
    <property type="component" value="Unassembled WGS sequence"/>
</dbReference>
<name>A0A2T2ZRN2_9PEZI</name>
<keyword evidence="4 7" id="KW-0812">Transmembrane</keyword>
<evidence type="ECO:0000256" key="4">
    <source>
        <dbReference type="ARBA" id="ARBA00022692"/>
    </source>
</evidence>
<dbReference type="OrthoDB" id="5296287at2759"/>
<evidence type="ECO:0000313" key="9">
    <source>
        <dbReference type="Proteomes" id="UP000241462"/>
    </source>
</evidence>
<feature type="non-terminal residue" evidence="8">
    <location>
        <position position="1"/>
    </location>
</feature>
<dbReference type="InterPro" id="IPR036259">
    <property type="entry name" value="MFS_trans_sf"/>
</dbReference>
<organism evidence="8 9">
    <name type="scientific">Coniella lustricola</name>
    <dbReference type="NCBI Taxonomy" id="2025994"/>
    <lineage>
        <taxon>Eukaryota</taxon>
        <taxon>Fungi</taxon>
        <taxon>Dikarya</taxon>
        <taxon>Ascomycota</taxon>
        <taxon>Pezizomycotina</taxon>
        <taxon>Sordariomycetes</taxon>
        <taxon>Sordariomycetidae</taxon>
        <taxon>Diaporthales</taxon>
        <taxon>Schizoparmaceae</taxon>
        <taxon>Coniella</taxon>
    </lineage>
</organism>
<evidence type="ECO:0000256" key="5">
    <source>
        <dbReference type="ARBA" id="ARBA00022989"/>
    </source>
</evidence>